<dbReference type="Pfam" id="PF21814">
    <property type="entry name" value="DUF6883"/>
    <property type="match status" value="1"/>
</dbReference>
<dbReference type="Proteomes" id="UP000702425">
    <property type="component" value="Unassembled WGS sequence"/>
</dbReference>
<feature type="domain" description="DUF6883" evidence="1">
    <location>
        <begin position="2"/>
        <end position="109"/>
    </location>
</feature>
<name>A0ABX2CVM1_9CYAN</name>
<evidence type="ECO:0000313" key="2">
    <source>
        <dbReference type="EMBL" id="NQE34163.1"/>
    </source>
</evidence>
<gene>
    <name evidence="2" type="ORF">E5S67_01886</name>
</gene>
<proteinExistence type="predicted"/>
<reference evidence="2 3" key="1">
    <citation type="journal article" date="2020" name="Sci. Rep.">
        <title>A novel cyanobacterial geosmin producer, revising GeoA distribution and dispersion patterns in Bacteria.</title>
        <authorList>
            <person name="Churro C."/>
            <person name="Semedo-Aguiar A.P."/>
            <person name="Silva A.D."/>
            <person name="Pereira-Leal J.B."/>
            <person name="Leite R.B."/>
        </authorList>
    </citation>
    <scope>NUCLEOTIDE SEQUENCE [LARGE SCALE GENOMIC DNA]</scope>
    <source>
        <strain evidence="2 3">IPMA8</strain>
    </source>
</reference>
<protein>
    <recommendedName>
        <fullName evidence="1">DUF6883 domain-containing protein</fullName>
    </recommendedName>
</protein>
<dbReference type="InterPro" id="IPR049250">
    <property type="entry name" value="DUF6883"/>
</dbReference>
<comment type="caution">
    <text evidence="2">The sequence shown here is derived from an EMBL/GenBank/DDBJ whole genome shotgun (WGS) entry which is preliminary data.</text>
</comment>
<dbReference type="RefSeq" id="WP_172186779.1">
    <property type="nucleotide sequence ID" value="NZ_CAWPPK010000179.1"/>
</dbReference>
<organism evidence="2 3">
    <name type="scientific">Microcoleus asticus IPMA8</name>
    <dbReference type="NCBI Taxonomy" id="2563858"/>
    <lineage>
        <taxon>Bacteria</taxon>
        <taxon>Bacillati</taxon>
        <taxon>Cyanobacteriota</taxon>
        <taxon>Cyanophyceae</taxon>
        <taxon>Oscillatoriophycideae</taxon>
        <taxon>Oscillatoriales</taxon>
        <taxon>Microcoleaceae</taxon>
        <taxon>Microcoleus</taxon>
        <taxon>Microcoleus asticus</taxon>
    </lineage>
</organism>
<accession>A0ABX2CVM1</accession>
<evidence type="ECO:0000259" key="1">
    <source>
        <dbReference type="Pfam" id="PF21814"/>
    </source>
</evidence>
<keyword evidence="3" id="KW-1185">Reference proteome</keyword>
<dbReference type="EMBL" id="SRRZ01000026">
    <property type="protein sequence ID" value="NQE34163.1"/>
    <property type="molecule type" value="Genomic_DNA"/>
</dbReference>
<evidence type="ECO:0000313" key="3">
    <source>
        <dbReference type="Proteomes" id="UP000702425"/>
    </source>
</evidence>
<sequence length="111" mass="12838">MKLPNGEKALLGDKLERYSLNMQHPKGKDKAILFRNRLGITLENKAILEVALLECAVNQEAEIYKTDNYGTQYDIKFFMTTETGSSWVLSCWMIRTDEDFPRLTNTYPVNK</sequence>